<dbReference type="InterPro" id="IPR001128">
    <property type="entry name" value="Cyt_P450"/>
</dbReference>
<evidence type="ECO:0008006" key="11">
    <source>
        <dbReference type="Google" id="ProtNLM"/>
    </source>
</evidence>
<dbReference type="Pfam" id="PF00067">
    <property type="entry name" value="p450"/>
    <property type="match status" value="1"/>
</dbReference>
<dbReference type="GO" id="GO:0004497">
    <property type="term" value="F:monooxygenase activity"/>
    <property type="evidence" value="ECO:0007669"/>
    <property type="project" value="UniProtKB-KW"/>
</dbReference>
<evidence type="ECO:0000256" key="5">
    <source>
        <dbReference type="ARBA" id="ARBA00023002"/>
    </source>
</evidence>
<dbReference type="InterPro" id="IPR002401">
    <property type="entry name" value="Cyt_P450_E_grp-I"/>
</dbReference>
<evidence type="ECO:0000313" key="9">
    <source>
        <dbReference type="EMBL" id="KAF6143722.1"/>
    </source>
</evidence>
<name>A0A7J7LMD4_9MAGN</name>
<dbReference type="PANTHER" id="PTHR47955:SF19">
    <property type="entry name" value="CYTOCHROME P450 71A9-LIKE ISOFORM X1"/>
    <property type="match status" value="1"/>
</dbReference>
<evidence type="ECO:0000256" key="4">
    <source>
        <dbReference type="ARBA" id="ARBA00022723"/>
    </source>
</evidence>
<keyword evidence="10" id="KW-1185">Reference proteome</keyword>
<dbReference type="PRINTS" id="PR00463">
    <property type="entry name" value="EP450I"/>
</dbReference>
<feature type="transmembrane region" description="Helical" evidence="8">
    <location>
        <begin position="67"/>
        <end position="87"/>
    </location>
</feature>
<organism evidence="9 10">
    <name type="scientific">Kingdonia uniflora</name>
    <dbReference type="NCBI Taxonomy" id="39325"/>
    <lineage>
        <taxon>Eukaryota</taxon>
        <taxon>Viridiplantae</taxon>
        <taxon>Streptophyta</taxon>
        <taxon>Embryophyta</taxon>
        <taxon>Tracheophyta</taxon>
        <taxon>Spermatophyta</taxon>
        <taxon>Magnoliopsida</taxon>
        <taxon>Ranunculales</taxon>
        <taxon>Circaeasteraceae</taxon>
        <taxon>Kingdonia</taxon>
    </lineage>
</organism>
<evidence type="ECO:0000256" key="8">
    <source>
        <dbReference type="SAM" id="Phobius"/>
    </source>
</evidence>
<dbReference type="Proteomes" id="UP000541444">
    <property type="component" value="Unassembled WGS sequence"/>
</dbReference>
<keyword evidence="8" id="KW-0472">Membrane</keyword>
<evidence type="ECO:0000256" key="7">
    <source>
        <dbReference type="ARBA" id="ARBA00023033"/>
    </source>
</evidence>
<protein>
    <recommendedName>
        <fullName evidence="11">Cytochrome P450</fullName>
    </recommendedName>
</protein>
<evidence type="ECO:0000313" key="10">
    <source>
        <dbReference type="Proteomes" id="UP000541444"/>
    </source>
</evidence>
<keyword evidence="3" id="KW-0349">Heme</keyword>
<evidence type="ECO:0000256" key="6">
    <source>
        <dbReference type="ARBA" id="ARBA00023004"/>
    </source>
</evidence>
<dbReference type="GO" id="GO:0044550">
    <property type="term" value="P:secondary metabolite biosynthetic process"/>
    <property type="evidence" value="ECO:0007669"/>
    <property type="project" value="UniProtKB-ARBA"/>
</dbReference>
<dbReference type="GO" id="GO:0005506">
    <property type="term" value="F:iron ion binding"/>
    <property type="evidence" value="ECO:0007669"/>
    <property type="project" value="InterPro"/>
</dbReference>
<dbReference type="Gene3D" id="1.10.630.10">
    <property type="entry name" value="Cytochrome P450"/>
    <property type="match status" value="1"/>
</dbReference>
<comment type="cofactor">
    <cofactor evidence="1">
        <name>heme</name>
        <dbReference type="ChEBI" id="CHEBI:30413"/>
    </cofactor>
</comment>
<keyword evidence="4" id="KW-0479">Metal-binding</keyword>
<dbReference type="AlphaFoldDB" id="A0A7J7LMD4"/>
<dbReference type="PANTHER" id="PTHR47955">
    <property type="entry name" value="CYTOCHROME P450 FAMILY 71 PROTEIN"/>
    <property type="match status" value="1"/>
</dbReference>
<keyword evidence="6" id="KW-0408">Iron</keyword>
<gene>
    <name evidence="9" type="ORF">GIB67_030612</name>
</gene>
<dbReference type="OrthoDB" id="2789670at2759"/>
<evidence type="ECO:0000256" key="2">
    <source>
        <dbReference type="ARBA" id="ARBA00010617"/>
    </source>
</evidence>
<accession>A0A7J7LMD4</accession>
<dbReference type="InterPro" id="IPR036396">
    <property type="entry name" value="Cyt_P450_sf"/>
</dbReference>
<proteinExistence type="inferred from homology"/>
<evidence type="ECO:0000256" key="3">
    <source>
        <dbReference type="ARBA" id="ARBA00022617"/>
    </source>
</evidence>
<keyword evidence="7" id="KW-0503">Monooxygenase</keyword>
<keyword evidence="5" id="KW-0560">Oxidoreductase</keyword>
<dbReference type="EMBL" id="JACGCM010002194">
    <property type="protein sequence ID" value="KAF6143722.1"/>
    <property type="molecule type" value="Genomic_DNA"/>
</dbReference>
<sequence length="229" mass="26151">MKKVHSFRSVRVQEVENMIKSISLVSSCVVNLNETLNLLVHTVILRIALGTSYEGKEFESGGNLSELLHGAIAMMGAFSVLSLFPYVGRVIALFTGLQQKLDKNFNELDALLQQAVDEHPDRQTGEYEDIVDVLLRLEKEQFGEIRFTKDHIKAILMDMYLAGSDTSSVILLWTMSKLVKNLRVMKKVQEEVRRCVGKREKVDENDLDQLHYLKMVIKESLKIHPQAQY</sequence>
<dbReference type="GO" id="GO:0016705">
    <property type="term" value="F:oxidoreductase activity, acting on paired donors, with incorporation or reduction of molecular oxygen"/>
    <property type="evidence" value="ECO:0007669"/>
    <property type="project" value="InterPro"/>
</dbReference>
<dbReference type="SUPFAM" id="SSF48264">
    <property type="entry name" value="Cytochrome P450"/>
    <property type="match status" value="1"/>
</dbReference>
<comment type="similarity">
    <text evidence="2">Belongs to the cytochrome P450 family.</text>
</comment>
<keyword evidence="8" id="KW-0812">Transmembrane</keyword>
<comment type="caution">
    <text evidence="9">The sequence shown here is derived from an EMBL/GenBank/DDBJ whole genome shotgun (WGS) entry which is preliminary data.</text>
</comment>
<evidence type="ECO:0000256" key="1">
    <source>
        <dbReference type="ARBA" id="ARBA00001971"/>
    </source>
</evidence>
<dbReference type="GO" id="GO:0020037">
    <property type="term" value="F:heme binding"/>
    <property type="evidence" value="ECO:0007669"/>
    <property type="project" value="InterPro"/>
</dbReference>
<reference evidence="9 10" key="1">
    <citation type="journal article" date="2020" name="IScience">
        <title>Genome Sequencing of the Endangered Kingdonia uniflora (Circaeasteraceae, Ranunculales) Reveals Potential Mechanisms of Evolutionary Specialization.</title>
        <authorList>
            <person name="Sun Y."/>
            <person name="Deng T."/>
            <person name="Zhang A."/>
            <person name="Moore M.J."/>
            <person name="Landis J.B."/>
            <person name="Lin N."/>
            <person name="Zhang H."/>
            <person name="Zhang X."/>
            <person name="Huang J."/>
            <person name="Zhang X."/>
            <person name="Sun H."/>
            <person name="Wang H."/>
        </authorList>
    </citation>
    <scope>NUCLEOTIDE SEQUENCE [LARGE SCALE GENOMIC DNA]</scope>
    <source>
        <strain evidence="9">TB1705</strain>
        <tissue evidence="9">Leaf</tissue>
    </source>
</reference>
<keyword evidence="8" id="KW-1133">Transmembrane helix</keyword>